<evidence type="ECO:0000256" key="2">
    <source>
        <dbReference type="ARBA" id="ARBA00022741"/>
    </source>
</evidence>
<dbReference type="Gene3D" id="2.60.34.10">
    <property type="entry name" value="Substrate Binding Domain Of DNAk, Chain A, domain 1"/>
    <property type="match status" value="2"/>
</dbReference>
<keyword evidence="4" id="KW-0067">ATP-binding</keyword>
<dbReference type="SUPFAM" id="SSF53067">
    <property type="entry name" value="Actin-like ATPase domain"/>
    <property type="match status" value="2"/>
</dbReference>
<evidence type="ECO:0000259" key="8">
    <source>
        <dbReference type="Pfam" id="PF25019"/>
    </source>
</evidence>
<dbReference type="InterPro" id="IPR038005">
    <property type="entry name" value="RX-like_CC"/>
</dbReference>
<dbReference type="InterPro" id="IPR029048">
    <property type="entry name" value="HSP70_C_sf"/>
</dbReference>
<dbReference type="AlphaFoldDB" id="A0A2N9IKS4"/>
<evidence type="ECO:0000259" key="7">
    <source>
        <dbReference type="Pfam" id="PF18052"/>
    </source>
</evidence>
<reference evidence="9" key="1">
    <citation type="submission" date="2018-02" db="EMBL/GenBank/DDBJ databases">
        <authorList>
            <person name="Cohen D.B."/>
            <person name="Kent A.D."/>
        </authorList>
    </citation>
    <scope>NUCLEOTIDE SEQUENCE</scope>
</reference>
<dbReference type="Gene3D" id="1.20.1270.10">
    <property type="match status" value="2"/>
</dbReference>
<gene>
    <name evidence="9" type="ORF">FSB_LOCUS52787</name>
</gene>
<feature type="region of interest" description="Disordered" evidence="5">
    <location>
        <begin position="984"/>
        <end position="1004"/>
    </location>
</feature>
<dbReference type="PANTHER" id="PTHR19375">
    <property type="entry name" value="HEAT SHOCK PROTEIN 70KDA"/>
    <property type="match status" value="1"/>
</dbReference>
<dbReference type="Pfam" id="PF18052">
    <property type="entry name" value="Rx_N"/>
    <property type="match status" value="1"/>
</dbReference>
<feature type="domain" description="NB-ARC" evidence="6">
    <location>
        <begin position="130"/>
        <end position="203"/>
    </location>
</feature>
<organism evidence="9">
    <name type="scientific">Fagus sylvatica</name>
    <name type="common">Beechnut</name>
    <dbReference type="NCBI Taxonomy" id="28930"/>
    <lineage>
        <taxon>Eukaryota</taxon>
        <taxon>Viridiplantae</taxon>
        <taxon>Streptophyta</taxon>
        <taxon>Embryophyta</taxon>
        <taxon>Tracheophyta</taxon>
        <taxon>Spermatophyta</taxon>
        <taxon>Magnoliopsida</taxon>
        <taxon>eudicotyledons</taxon>
        <taxon>Gunneridae</taxon>
        <taxon>Pentapetalae</taxon>
        <taxon>rosids</taxon>
        <taxon>fabids</taxon>
        <taxon>Fagales</taxon>
        <taxon>Fagaceae</taxon>
        <taxon>Fagus</taxon>
    </lineage>
</organism>
<feature type="domain" description="R13L1/DRL21-like LRR repeat region" evidence="8">
    <location>
        <begin position="237"/>
        <end position="373"/>
    </location>
</feature>
<proteinExistence type="predicted"/>
<dbReference type="Pfam" id="PF00012">
    <property type="entry name" value="HSP70"/>
    <property type="match status" value="4"/>
</dbReference>
<dbReference type="GO" id="GO:0006952">
    <property type="term" value="P:defense response"/>
    <property type="evidence" value="ECO:0007669"/>
    <property type="project" value="UniProtKB-KW"/>
</dbReference>
<feature type="region of interest" description="Disordered" evidence="5">
    <location>
        <begin position="929"/>
        <end position="968"/>
    </location>
</feature>
<dbReference type="EMBL" id="OIVN01006035">
    <property type="protein sequence ID" value="SPD24905.1"/>
    <property type="molecule type" value="Genomic_DNA"/>
</dbReference>
<dbReference type="InterPro" id="IPR056789">
    <property type="entry name" value="LRR_R13L1-DRL21"/>
</dbReference>
<feature type="domain" description="Disease resistance N-terminal" evidence="7">
    <location>
        <begin position="11"/>
        <end position="96"/>
    </location>
</feature>
<dbReference type="Pfam" id="PF00931">
    <property type="entry name" value="NB-ARC"/>
    <property type="match status" value="1"/>
</dbReference>
<dbReference type="Gene3D" id="3.90.640.10">
    <property type="entry name" value="Actin, Chain A, domain 4"/>
    <property type="match status" value="2"/>
</dbReference>
<evidence type="ECO:0008006" key="10">
    <source>
        <dbReference type="Google" id="ProtNLM"/>
    </source>
</evidence>
<name>A0A2N9IKS4_FAGSY</name>
<keyword evidence="1" id="KW-0677">Repeat</keyword>
<dbReference type="InterPro" id="IPR029047">
    <property type="entry name" value="HSP70_peptide-bd_sf"/>
</dbReference>
<accession>A0A2N9IKS4</accession>
<dbReference type="Gene3D" id="3.30.420.40">
    <property type="match status" value="1"/>
</dbReference>
<dbReference type="SUPFAM" id="SSF52540">
    <property type="entry name" value="P-loop containing nucleoside triphosphate hydrolases"/>
    <property type="match status" value="1"/>
</dbReference>
<keyword evidence="2" id="KW-0547">Nucleotide-binding</keyword>
<evidence type="ECO:0000256" key="4">
    <source>
        <dbReference type="ARBA" id="ARBA00022840"/>
    </source>
</evidence>
<protein>
    <recommendedName>
        <fullName evidence="10">Rx N-terminal domain-containing protein</fullName>
    </recommendedName>
</protein>
<evidence type="ECO:0000256" key="3">
    <source>
        <dbReference type="ARBA" id="ARBA00022821"/>
    </source>
</evidence>
<dbReference type="InterPro" id="IPR002182">
    <property type="entry name" value="NB-ARC"/>
</dbReference>
<dbReference type="SUPFAM" id="SSF100920">
    <property type="entry name" value="Heat shock protein 70kD (HSP70), peptide-binding domain"/>
    <property type="match status" value="2"/>
</dbReference>
<evidence type="ECO:0000313" key="9">
    <source>
        <dbReference type="EMBL" id="SPD24905.1"/>
    </source>
</evidence>
<feature type="compositionally biased region" description="Polar residues" evidence="5">
    <location>
        <begin position="931"/>
        <end position="951"/>
    </location>
</feature>
<dbReference type="InterPro" id="IPR043129">
    <property type="entry name" value="ATPase_NBD"/>
</dbReference>
<dbReference type="InterPro" id="IPR027417">
    <property type="entry name" value="P-loop_NTPase"/>
</dbReference>
<dbReference type="InterPro" id="IPR013126">
    <property type="entry name" value="Hsp_70_fam"/>
</dbReference>
<dbReference type="GO" id="GO:0005524">
    <property type="term" value="F:ATP binding"/>
    <property type="evidence" value="ECO:0007669"/>
    <property type="project" value="UniProtKB-KW"/>
</dbReference>
<evidence type="ECO:0000256" key="5">
    <source>
        <dbReference type="SAM" id="MobiDB-lite"/>
    </source>
</evidence>
<dbReference type="Gene3D" id="1.20.5.4130">
    <property type="match status" value="1"/>
</dbReference>
<dbReference type="CDD" id="cd14798">
    <property type="entry name" value="RX-CC_like"/>
    <property type="match status" value="1"/>
</dbReference>
<evidence type="ECO:0000256" key="1">
    <source>
        <dbReference type="ARBA" id="ARBA00022737"/>
    </source>
</evidence>
<dbReference type="GO" id="GO:0043531">
    <property type="term" value="F:ADP binding"/>
    <property type="evidence" value="ECO:0007669"/>
    <property type="project" value="InterPro"/>
</dbReference>
<dbReference type="Gene3D" id="3.40.50.300">
    <property type="entry name" value="P-loop containing nucleotide triphosphate hydrolases"/>
    <property type="match status" value="1"/>
</dbReference>
<dbReference type="InterPro" id="IPR041118">
    <property type="entry name" value="Rx_N"/>
</dbReference>
<evidence type="ECO:0000259" key="6">
    <source>
        <dbReference type="Pfam" id="PF00931"/>
    </source>
</evidence>
<dbReference type="GO" id="GO:0140662">
    <property type="term" value="F:ATP-dependent protein folding chaperone"/>
    <property type="evidence" value="ECO:0007669"/>
    <property type="project" value="InterPro"/>
</dbReference>
<keyword evidence="3" id="KW-0611">Plant defense</keyword>
<dbReference type="Pfam" id="PF25019">
    <property type="entry name" value="LRR_R13L1-DRL21"/>
    <property type="match status" value="1"/>
</dbReference>
<sequence length="1004" mass="111726">MAEGLLFGVAQTMIENLGSQIFKEIGSLWGVKDEFEKIKNTVSTIRAVLLDAAEQQSHNHQVRDWLEKLKDAVYDADDLLGEFSTEAMRRSTVSGNKIAKEKYHAETNAVSRKREPTHSFVREEEVIGREEDKKAIISLLLESNVEENVSVIPIVGIGGLGKTTLAQYVFNDKDVKKYFDLKMWVCVSDNFELKIIVEKIIASATGQTCLDITFLQTLPLFVVSNDSPSISKNVSGLGELNGLNNLRGTLEIKNLERVKDANSESKAAKLWDKKHLEKLELTWYDSNQIDNASDDNEKSLEGLRATPKSQIFVVCPLTVCPRLTSLSGVLRYLTSLERLTIDDCNEFSPLSDVDDDDGMEWKRLNCLRYLQFRGLPKLKSLPAEIGGKWSKTARTPRFRMYFRRMIWSNVTIVLEVGDGVFEVLSTSGDTHLGGDDIDKRIVDWLAQNFKRDEGIDLLKDKQALQHLTETAEKAKMELSSLTQTNIRFAGQLRAPLNIALRDAKLSFKDDWKRAHVTVNPDEVVALGLGAAVQLCLDIIPPAPHGVPQIEVKFDIDANGILSVTAVDKGTGKKQDITITGASTLPSDEDKRKPSHSYSPLKLLLIRGKEGPLQEPAVVLYQTEKQLKELGEKIPGPVKDKVEAKVKELKCSLVDQPKPLKIKGCTESRIMQLGQSIYRQPSQPEEIGSTEQIERIVDWLAQNFKREQALLLSCHEALTQTNISLPFITATADGPKHIDTTLTRVKFEELCSDLLDRYAFWQLLLAGFNAKLSFKDDYKEPNVTVNPDEVVALGAAIQAGVLAGEVSDIVLLDVTPLSLRLETLRGVMTKIIPKNTTLPTSKSEVFSTAADGQTSVEINVCQGEREFVRDNESLGSFSLRRHPYVPLVEFLKLRAKKFATEDKEKRDAIDTKNQADSVLYQTEKQLKESWETKSLASQGESRGLSERTQGQPCQPGAGPAFGTATGKTADRDDVIEARFHLLKISMPNPSQDPSPILLGVQANKS</sequence>
<feature type="compositionally biased region" description="Low complexity" evidence="5">
    <location>
        <begin position="955"/>
        <end position="966"/>
    </location>
</feature>
<dbReference type="FunFam" id="3.90.640.10:FF:000003">
    <property type="entry name" value="Molecular chaperone DnaK"/>
    <property type="match status" value="2"/>
</dbReference>